<protein>
    <submittedName>
        <fullName evidence="1">Uncharacterized protein</fullName>
    </submittedName>
</protein>
<evidence type="ECO:0000313" key="2">
    <source>
        <dbReference type="Proteomes" id="UP000567293"/>
    </source>
</evidence>
<dbReference type="EMBL" id="JACDQQ010001399">
    <property type="protein sequence ID" value="MBA0086206.1"/>
    <property type="molecule type" value="Genomic_DNA"/>
</dbReference>
<organism evidence="1 2">
    <name type="scientific">Candidatus Acidiferrum panamense</name>
    <dbReference type="NCBI Taxonomy" id="2741543"/>
    <lineage>
        <taxon>Bacteria</taxon>
        <taxon>Pseudomonadati</taxon>
        <taxon>Acidobacteriota</taxon>
        <taxon>Terriglobia</taxon>
        <taxon>Candidatus Acidiferrales</taxon>
        <taxon>Candidatus Acidiferrum</taxon>
    </lineage>
</organism>
<keyword evidence="2" id="KW-1185">Reference proteome</keyword>
<evidence type="ECO:0000313" key="1">
    <source>
        <dbReference type="EMBL" id="MBA0086206.1"/>
    </source>
</evidence>
<accession>A0A7V8SXS5</accession>
<gene>
    <name evidence="1" type="ORF">HRJ53_14560</name>
</gene>
<name>A0A7V8SXS5_9BACT</name>
<reference evidence="1" key="1">
    <citation type="submission" date="2020-06" db="EMBL/GenBank/DDBJ databases">
        <title>Legume-microbial interactions unlock mineral nutrients during tropical forest succession.</title>
        <authorList>
            <person name="Epihov D.Z."/>
        </authorList>
    </citation>
    <scope>NUCLEOTIDE SEQUENCE [LARGE SCALE GENOMIC DNA]</scope>
    <source>
        <strain evidence="1">Pan2503</strain>
    </source>
</reference>
<dbReference type="Proteomes" id="UP000567293">
    <property type="component" value="Unassembled WGS sequence"/>
</dbReference>
<proteinExistence type="predicted"/>
<sequence length="70" mass="7668">MLKSSAMEWKAKRQTIGNGSGGRPVDIPQGAIVLTATDPGISADIVTFQWGGMTLWLDADRFKQDFARRT</sequence>
<comment type="caution">
    <text evidence="1">The sequence shown here is derived from an EMBL/GenBank/DDBJ whole genome shotgun (WGS) entry which is preliminary data.</text>
</comment>
<dbReference type="AlphaFoldDB" id="A0A7V8SXS5"/>